<sequence>MCFERVTGRAGRIHRVSGTEAAPGVSIGLPAEGRGSLASWCKRIGALIIDWGASMVLASAIFGPAVIRGGGWPMWMPMAVFFVESVLFTAMTGGSFGQIVARVAVVRLDDLGPVGWWRAVARTAMKCLVIPAVVIGAERRGLDDLVLGTVVVNRK</sequence>
<feature type="transmembrane region" description="Helical" evidence="6">
    <location>
        <begin position="79"/>
        <end position="101"/>
    </location>
</feature>
<keyword evidence="4 6" id="KW-1133">Transmembrane helix</keyword>
<dbReference type="EnsemblBacteria" id="AAT82428">
    <property type="protein sequence ID" value="AAT82428"/>
    <property type="gene ID" value="PPA0672"/>
</dbReference>
<dbReference type="GO" id="GO:0005886">
    <property type="term" value="C:plasma membrane"/>
    <property type="evidence" value="ECO:0007669"/>
    <property type="project" value="UniProtKB-SubCell"/>
</dbReference>
<accession>Q6A9Y8</accession>
<keyword evidence="3 6" id="KW-0812">Transmembrane</keyword>
<evidence type="ECO:0000256" key="6">
    <source>
        <dbReference type="SAM" id="Phobius"/>
    </source>
</evidence>
<evidence type="ECO:0000256" key="2">
    <source>
        <dbReference type="ARBA" id="ARBA00022475"/>
    </source>
</evidence>
<keyword evidence="5 6" id="KW-0472">Membrane</keyword>
<dbReference type="InterPro" id="IPR016795">
    <property type="entry name" value="UCP021697"/>
</dbReference>
<dbReference type="PANTHER" id="PTHR36115:SF6">
    <property type="entry name" value="PROLINE-RICH ANTIGEN HOMOLOG"/>
    <property type="match status" value="1"/>
</dbReference>
<dbReference type="HOGENOM" id="CLU_110186_0_0_11"/>
<evidence type="ECO:0000313" key="9">
    <source>
        <dbReference type="Proteomes" id="UP000000603"/>
    </source>
</evidence>
<feature type="transmembrane region" description="Helical" evidence="6">
    <location>
        <begin position="44"/>
        <end position="67"/>
    </location>
</feature>
<reference evidence="8 9" key="1">
    <citation type="journal article" date="2004" name="Science">
        <title>The complete genome sequence of Propionibacterium acnes, a commensal of human skin.</title>
        <authorList>
            <person name="Bruggemann H."/>
            <person name="Henne A."/>
            <person name="Hoster F."/>
            <person name="Liesegang H."/>
            <person name="Wiezer A."/>
            <person name="Strittmatter A."/>
            <person name="Hujer S."/>
            <person name="Durre P."/>
            <person name="Gottschalk G."/>
        </authorList>
    </citation>
    <scope>NUCLEOTIDE SEQUENCE [LARGE SCALE GENOMIC DNA]</scope>
    <source>
        <strain evidence="9">DSM 16379 / KPA171202</strain>
    </source>
</reference>
<dbReference type="EMBL" id="AE017283">
    <property type="protein sequence ID" value="AAT82428.1"/>
    <property type="molecule type" value="Genomic_DNA"/>
</dbReference>
<dbReference type="PIRSF" id="PIRSF021697">
    <property type="entry name" value="UCP021697"/>
    <property type="match status" value="1"/>
</dbReference>
<protein>
    <recommendedName>
        <fullName evidence="7">RDD domain-containing protein</fullName>
    </recommendedName>
</protein>
<proteinExistence type="predicted"/>
<feature type="domain" description="RDD" evidence="7">
    <location>
        <begin position="37"/>
        <end position="134"/>
    </location>
</feature>
<dbReference type="Proteomes" id="UP000000603">
    <property type="component" value="Chromosome"/>
</dbReference>
<evidence type="ECO:0000259" key="7">
    <source>
        <dbReference type="Pfam" id="PF06271"/>
    </source>
</evidence>
<evidence type="ECO:0000256" key="4">
    <source>
        <dbReference type="ARBA" id="ARBA00022989"/>
    </source>
</evidence>
<dbReference type="InterPro" id="IPR051791">
    <property type="entry name" value="Pra-immunoreactive"/>
</dbReference>
<dbReference type="AlphaFoldDB" id="Q6A9Y8"/>
<dbReference type="InterPro" id="IPR010432">
    <property type="entry name" value="RDD"/>
</dbReference>
<dbReference type="eggNOG" id="COG1714">
    <property type="taxonomic scope" value="Bacteria"/>
</dbReference>
<organism evidence="8 9">
    <name type="scientific">Cutibacterium acnes (strain DSM 16379 / KPA171202)</name>
    <name type="common">Propionibacterium acnes</name>
    <dbReference type="NCBI Taxonomy" id="267747"/>
    <lineage>
        <taxon>Bacteria</taxon>
        <taxon>Bacillati</taxon>
        <taxon>Actinomycetota</taxon>
        <taxon>Actinomycetes</taxon>
        <taxon>Propionibacteriales</taxon>
        <taxon>Propionibacteriaceae</taxon>
        <taxon>Cutibacterium</taxon>
    </lineage>
</organism>
<gene>
    <name evidence="8" type="ordered locus">PPA0672</name>
</gene>
<dbReference type="Pfam" id="PF06271">
    <property type="entry name" value="RDD"/>
    <property type="match status" value="1"/>
</dbReference>
<evidence type="ECO:0000313" key="8">
    <source>
        <dbReference type="EMBL" id="AAT82428.1"/>
    </source>
</evidence>
<dbReference type="PANTHER" id="PTHR36115">
    <property type="entry name" value="PROLINE-RICH ANTIGEN HOMOLOG-RELATED"/>
    <property type="match status" value="1"/>
</dbReference>
<evidence type="ECO:0000256" key="5">
    <source>
        <dbReference type="ARBA" id="ARBA00023136"/>
    </source>
</evidence>
<dbReference type="KEGG" id="pac:PPA0672"/>
<evidence type="ECO:0000256" key="3">
    <source>
        <dbReference type="ARBA" id="ARBA00022692"/>
    </source>
</evidence>
<evidence type="ECO:0000256" key="1">
    <source>
        <dbReference type="ARBA" id="ARBA00004651"/>
    </source>
</evidence>
<keyword evidence="2" id="KW-1003">Cell membrane</keyword>
<name>Q6A9Y8_CUTAK</name>
<comment type="subcellular location">
    <subcellularLocation>
        <location evidence="1">Cell membrane</location>
        <topology evidence="1">Multi-pass membrane protein</topology>
    </subcellularLocation>
</comment>